<feature type="chain" id="PRO_5018585125" description="Ig-like domain-containing protein" evidence="11">
    <location>
        <begin position="30"/>
        <end position="151"/>
    </location>
</feature>
<keyword evidence="10" id="KW-0393">Immunoglobulin domain</keyword>
<keyword evidence="7" id="KW-1015">Disulfide bond</keyword>
<evidence type="ECO:0000256" key="9">
    <source>
        <dbReference type="ARBA" id="ARBA00023180"/>
    </source>
</evidence>
<evidence type="ECO:0000259" key="12">
    <source>
        <dbReference type="PROSITE" id="PS50835"/>
    </source>
</evidence>
<dbReference type="PROSITE" id="PS50835">
    <property type="entry name" value="IG_LIKE"/>
    <property type="match status" value="1"/>
</dbReference>
<keyword evidence="4" id="KW-0677">Repeat</keyword>
<evidence type="ECO:0000256" key="4">
    <source>
        <dbReference type="ARBA" id="ARBA00022737"/>
    </source>
</evidence>
<dbReference type="Gene3D" id="2.60.40.10">
    <property type="entry name" value="Immunoglobulins"/>
    <property type="match status" value="1"/>
</dbReference>
<dbReference type="SMART" id="SM00409">
    <property type="entry name" value="IG"/>
    <property type="match status" value="1"/>
</dbReference>
<dbReference type="InterPro" id="IPR051170">
    <property type="entry name" value="Neural/epithelial_adhesion"/>
</dbReference>
<keyword evidence="6" id="KW-0472">Membrane</keyword>
<feature type="domain" description="Ig-like" evidence="12">
    <location>
        <begin position="61"/>
        <end position="145"/>
    </location>
</feature>
<dbReference type="FunFam" id="2.60.40.10:FF:000016">
    <property type="entry name" value="Fibroblast growth factor receptor"/>
    <property type="match status" value="1"/>
</dbReference>
<dbReference type="SMART" id="SM00408">
    <property type="entry name" value="IGc2"/>
    <property type="match status" value="1"/>
</dbReference>
<comment type="caution">
    <text evidence="13">The sequence shown here is derived from an EMBL/GenBank/DDBJ whole genome shotgun (WGS) entry which is preliminary data.</text>
</comment>
<dbReference type="InterPro" id="IPR013783">
    <property type="entry name" value="Ig-like_fold"/>
</dbReference>
<reference evidence="13 14" key="1">
    <citation type="submission" date="2019-01" db="EMBL/GenBank/DDBJ databases">
        <title>A draft genome assembly of the solar-powered sea slug Elysia chlorotica.</title>
        <authorList>
            <person name="Cai H."/>
            <person name="Li Q."/>
            <person name="Fang X."/>
            <person name="Li J."/>
            <person name="Curtis N.E."/>
            <person name="Altenburger A."/>
            <person name="Shibata T."/>
            <person name="Feng M."/>
            <person name="Maeda T."/>
            <person name="Schwartz J.A."/>
            <person name="Shigenobu S."/>
            <person name="Lundholm N."/>
            <person name="Nishiyama T."/>
            <person name="Yang H."/>
            <person name="Hasebe M."/>
            <person name="Li S."/>
            <person name="Pierce S.K."/>
            <person name="Wang J."/>
        </authorList>
    </citation>
    <scope>NUCLEOTIDE SEQUENCE [LARGE SCALE GENOMIC DNA]</scope>
    <source>
        <strain evidence="13">EC2010</strain>
        <tissue evidence="13">Whole organism of an adult</tissue>
    </source>
</reference>
<dbReference type="OrthoDB" id="5984265at2759"/>
<accession>A0A3S1BU68</accession>
<evidence type="ECO:0000313" key="13">
    <source>
        <dbReference type="EMBL" id="RUS91690.1"/>
    </source>
</evidence>
<dbReference type="InterPro" id="IPR003599">
    <property type="entry name" value="Ig_sub"/>
</dbReference>
<keyword evidence="5" id="KW-1133">Transmembrane helix</keyword>
<dbReference type="EMBL" id="RQTK01000007">
    <property type="protein sequence ID" value="RUS91690.1"/>
    <property type="molecule type" value="Genomic_DNA"/>
</dbReference>
<dbReference type="AlphaFoldDB" id="A0A3S1BU68"/>
<dbReference type="SUPFAM" id="SSF48726">
    <property type="entry name" value="Immunoglobulin"/>
    <property type="match status" value="1"/>
</dbReference>
<proteinExistence type="predicted"/>
<keyword evidence="9" id="KW-0325">Glycoprotein</keyword>
<keyword evidence="2" id="KW-0812">Transmembrane</keyword>
<gene>
    <name evidence="13" type="ORF">EGW08_000516</name>
</gene>
<dbReference type="InterPro" id="IPR007110">
    <property type="entry name" value="Ig-like_dom"/>
</dbReference>
<evidence type="ECO:0000256" key="10">
    <source>
        <dbReference type="ARBA" id="ARBA00023319"/>
    </source>
</evidence>
<feature type="signal peptide" evidence="11">
    <location>
        <begin position="1"/>
        <end position="29"/>
    </location>
</feature>
<comment type="subcellular location">
    <subcellularLocation>
        <location evidence="1">Membrane</location>
        <topology evidence="1">Single-pass membrane protein</topology>
    </subcellularLocation>
</comment>
<dbReference type="InterPro" id="IPR036179">
    <property type="entry name" value="Ig-like_dom_sf"/>
</dbReference>
<protein>
    <recommendedName>
        <fullName evidence="12">Ig-like domain-containing protein</fullName>
    </recommendedName>
</protein>
<sequence>MQTRPYLSLTLAQLSLILLVLLHIGLALGSKPRRCRKNGKDTSDCVHRRRRLGERRKEVAPFWKKKPPEERVIAREAGSARLDCVVRGFPKPSVSWNRNGRPLPLDNPKKYKVRRGKLLIRNIEQRDMATYKCMAENKLGSLNFTYYLAVL</sequence>
<feature type="non-terminal residue" evidence="13">
    <location>
        <position position="151"/>
    </location>
</feature>
<dbReference type="InterPro" id="IPR013098">
    <property type="entry name" value="Ig_I-set"/>
</dbReference>
<evidence type="ECO:0000256" key="5">
    <source>
        <dbReference type="ARBA" id="ARBA00022989"/>
    </source>
</evidence>
<evidence type="ECO:0000256" key="7">
    <source>
        <dbReference type="ARBA" id="ARBA00023157"/>
    </source>
</evidence>
<dbReference type="PANTHER" id="PTHR12231:SF253">
    <property type="entry name" value="DPR-INTERACTING PROTEIN ETA, ISOFORM B-RELATED"/>
    <property type="match status" value="1"/>
</dbReference>
<keyword evidence="14" id="KW-1185">Reference proteome</keyword>
<keyword evidence="8" id="KW-0675">Receptor</keyword>
<evidence type="ECO:0000256" key="3">
    <source>
        <dbReference type="ARBA" id="ARBA00022729"/>
    </source>
</evidence>
<evidence type="ECO:0000256" key="1">
    <source>
        <dbReference type="ARBA" id="ARBA00004167"/>
    </source>
</evidence>
<dbReference type="InterPro" id="IPR003598">
    <property type="entry name" value="Ig_sub2"/>
</dbReference>
<evidence type="ECO:0000256" key="2">
    <source>
        <dbReference type="ARBA" id="ARBA00022692"/>
    </source>
</evidence>
<name>A0A3S1BU68_ELYCH</name>
<evidence type="ECO:0000313" key="14">
    <source>
        <dbReference type="Proteomes" id="UP000271974"/>
    </source>
</evidence>
<dbReference type="GO" id="GO:0016020">
    <property type="term" value="C:membrane"/>
    <property type="evidence" value="ECO:0007669"/>
    <property type="project" value="UniProtKB-SubCell"/>
</dbReference>
<dbReference type="PANTHER" id="PTHR12231">
    <property type="entry name" value="CTX-RELATED TYPE I TRANSMEMBRANE PROTEIN"/>
    <property type="match status" value="1"/>
</dbReference>
<evidence type="ECO:0000256" key="11">
    <source>
        <dbReference type="SAM" id="SignalP"/>
    </source>
</evidence>
<dbReference type="Proteomes" id="UP000271974">
    <property type="component" value="Unassembled WGS sequence"/>
</dbReference>
<dbReference type="STRING" id="188477.A0A3S1BU68"/>
<evidence type="ECO:0000256" key="6">
    <source>
        <dbReference type="ARBA" id="ARBA00023136"/>
    </source>
</evidence>
<keyword evidence="3 11" id="KW-0732">Signal</keyword>
<organism evidence="13 14">
    <name type="scientific">Elysia chlorotica</name>
    <name type="common">Eastern emerald elysia</name>
    <name type="synonym">Sea slug</name>
    <dbReference type="NCBI Taxonomy" id="188477"/>
    <lineage>
        <taxon>Eukaryota</taxon>
        <taxon>Metazoa</taxon>
        <taxon>Spiralia</taxon>
        <taxon>Lophotrochozoa</taxon>
        <taxon>Mollusca</taxon>
        <taxon>Gastropoda</taxon>
        <taxon>Heterobranchia</taxon>
        <taxon>Euthyneura</taxon>
        <taxon>Panpulmonata</taxon>
        <taxon>Sacoglossa</taxon>
        <taxon>Placobranchoidea</taxon>
        <taxon>Plakobranchidae</taxon>
        <taxon>Elysia</taxon>
    </lineage>
</organism>
<evidence type="ECO:0000256" key="8">
    <source>
        <dbReference type="ARBA" id="ARBA00023170"/>
    </source>
</evidence>
<dbReference type="Pfam" id="PF07679">
    <property type="entry name" value="I-set"/>
    <property type="match status" value="1"/>
</dbReference>